<proteinExistence type="predicted"/>
<sequence length="110" mass="13218">MKEDRVIETILEKMDRMLELEEETLRIISREGEKRELKPLDALTLLDLPDHLRKTAMVMNKLKEATAKEVADETERERSIESAYLNQLHREDYLLKRREGRKVIFYFPEE</sequence>
<name>A0A520L0Q7_9EURY</name>
<protein>
    <submittedName>
        <fullName evidence="1">Transcriptional regulator</fullName>
    </submittedName>
</protein>
<dbReference type="EMBL" id="RXIL01000002">
    <property type="protein sequence ID" value="RZN73828.1"/>
    <property type="molecule type" value="Genomic_DNA"/>
</dbReference>
<comment type="caution">
    <text evidence="1">The sequence shown here is derived from an EMBL/GenBank/DDBJ whole genome shotgun (WGS) entry which is preliminary data.</text>
</comment>
<evidence type="ECO:0000313" key="2">
    <source>
        <dbReference type="Proteomes" id="UP000320766"/>
    </source>
</evidence>
<gene>
    <name evidence="1" type="ORF">EF807_00265</name>
</gene>
<organism evidence="1 2">
    <name type="scientific">Candidatus Methanolliviera hydrocarbonicum</name>
    <dbReference type="NCBI Taxonomy" id="2491085"/>
    <lineage>
        <taxon>Archaea</taxon>
        <taxon>Methanobacteriati</taxon>
        <taxon>Methanobacteriota</taxon>
        <taxon>Candidatus Methanoliparia</taxon>
        <taxon>Candidatus Methanoliparales</taxon>
        <taxon>Candidatus Methanollivieraceae</taxon>
        <taxon>Candidatus Methanolliviera</taxon>
    </lineage>
</organism>
<dbReference type="Proteomes" id="UP000320766">
    <property type="component" value="Unassembled WGS sequence"/>
</dbReference>
<accession>A0A520L0Q7</accession>
<reference evidence="1 2" key="1">
    <citation type="journal article" date="2019" name="Nat. Microbiol.">
        <title>Wide diversity of methane and short-chain alkane metabolisms in uncultured archaea.</title>
        <authorList>
            <person name="Borrel G."/>
            <person name="Adam P.S."/>
            <person name="McKay L.J."/>
            <person name="Chen L.X."/>
            <person name="Sierra-Garcia I.N."/>
            <person name="Sieber C.M."/>
            <person name="Letourneur Q."/>
            <person name="Ghozlane A."/>
            <person name="Andersen G.L."/>
            <person name="Li W.J."/>
            <person name="Hallam S.J."/>
            <person name="Muyzer G."/>
            <person name="de Oliveira V.M."/>
            <person name="Inskeep W.P."/>
            <person name="Banfield J.F."/>
            <person name="Gribaldo S."/>
        </authorList>
    </citation>
    <scope>NUCLEOTIDE SEQUENCE [LARGE SCALE GENOMIC DNA]</scope>
    <source>
        <strain evidence="1">NM1b</strain>
    </source>
</reference>
<dbReference type="AlphaFoldDB" id="A0A520L0Q7"/>
<evidence type="ECO:0000313" key="1">
    <source>
        <dbReference type="EMBL" id="RZN73828.1"/>
    </source>
</evidence>